<dbReference type="HOGENOM" id="CLU_114919_1_0_14"/>
<keyword evidence="2" id="KW-1133">Transmembrane helix</keyword>
<dbReference type="STRING" id="1111676.MHC_00810"/>
<gene>
    <name evidence="3" type="ordered locus">MHC_00810</name>
</gene>
<evidence type="ECO:0000256" key="1">
    <source>
        <dbReference type="SAM" id="MobiDB-lite"/>
    </source>
</evidence>
<feature type="transmembrane region" description="Helical" evidence="2">
    <location>
        <begin position="6"/>
        <end position="28"/>
    </location>
</feature>
<evidence type="ECO:0000256" key="2">
    <source>
        <dbReference type="SAM" id="Phobius"/>
    </source>
</evidence>
<keyword evidence="2" id="KW-0812">Transmembrane</keyword>
<accession>H6N5R8</accession>
<feature type="region of interest" description="Disordered" evidence="1">
    <location>
        <begin position="150"/>
        <end position="171"/>
    </location>
</feature>
<dbReference type="KEGG" id="mhe:MHC_00810"/>
<name>H6N5R8_MYCHN</name>
<reference evidence="3 4" key="1">
    <citation type="journal article" date="2012" name="J. Bacteriol.">
        <title>Complete genome sequence of Mycoplasma haemocanis strain Illinois.</title>
        <authorList>
            <person name="do Nascimento N.C."/>
            <person name="Guimaraes A.M."/>
            <person name="Santos A.P."/>
            <person name="Sanmiguel P.J."/>
            <person name="Messick J.B."/>
        </authorList>
    </citation>
    <scope>NUCLEOTIDE SEQUENCE [LARGE SCALE GENOMIC DNA]</scope>
    <source>
        <strain evidence="3 4">Illinois</strain>
    </source>
</reference>
<dbReference type="AlphaFoldDB" id="H6N5R8"/>
<feature type="compositionally biased region" description="Polar residues" evidence="1">
    <location>
        <begin position="150"/>
        <end position="165"/>
    </location>
</feature>
<proteinExistence type="predicted"/>
<dbReference type="EMBL" id="CP003199">
    <property type="protein sequence ID" value="AEW45028.1"/>
    <property type="molecule type" value="Genomic_DNA"/>
</dbReference>
<dbReference type="Proteomes" id="UP000009135">
    <property type="component" value="Chromosome"/>
</dbReference>
<keyword evidence="2" id="KW-0472">Membrane</keyword>
<dbReference type="OrthoDB" id="9833452at2"/>
<organism evidence="3 4">
    <name type="scientific">Mycoplasma haemocanis (strain Illinois)</name>
    <dbReference type="NCBI Taxonomy" id="1111676"/>
    <lineage>
        <taxon>Bacteria</taxon>
        <taxon>Bacillati</taxon>
        <taxon>Mycoplasmatota</taxon>
        <taxon>Mollicutes</taxon>
        <taxon>Mycoplasmataceae</taxon>
        <taxon>Mycoplasma</taxon>
    </lineage>
</organism>
<evidence type="ECO:0000313" key="3">
    <source>
        <dbReference type="EMBL" id="AEW45028.1"/>
    </source>
</evidence>
<sequence>MVSKSVTIGMIGVTGAVGLVTYGSYWAILNGNSHASKNLTIWQVVSPKKGKFILSVDTASHDKEWQEIVTSISNNPKVKNVFGEKALTKEDLKNWCSKKKVQSSDDEELLEDWESWCTKTSNFGQLKTLKKEELDEDDSQAWETNFNNYKSQANENNRITDSSGSSKKDNTLQNKEELIEWCNVNTRSLYKEDSSATKAYIQWCTKNTDTSQK</sequence>
<keyword evidence="4" id="KW-1185">Reference proteome</keyword>
<protein>
    <submittedName>
        <fullName evidence="3">Uncharacterized protein</fullName>
    </submittedName>
</protein>
<evidence type="ECO:0000313" key="4">
    <source>
        <dbReference type="Proteomes" id="UP000009135"/>
    </source>
</evidence>